<dbReference type="Proteomes" id="UP001564626">
    <property type="component" value="Unassembled WGS sequence"/>
</dbReference>
<gene>
    <name evidence="1" type="ORF">AB8O55_28310</name>
</gene>
<dbReference type="EMBL" id="JBGEHV010000089">
    <property type="protein sequence ID" value="MEY8043333.1"/>
    <property type="molecule type" value="Genomic_DNA"/>
</dbReference>
<dbReference type="RefSeq" id="WP_345364338.1">
    <property type="nucleotide sequence ID" value="NZ_BAABII010000011.1"/>
</dbReference>
<evidence type="ECO:0000313" key="1">
    <source>
        <dbReference type="EMBL" id="MEY8043333.1"/>
    </source>
</evidence>
<accession>A0ABV4CQF5</accession>
<evidence type="ECO:0000313" key="2">
    <source>
        <dbReference type="Proteomes" id="UP001564626"/>
    </source>
</evidence>
<reference evidence="1 2" key="1">
    <citation type="submission" date="2024-08" db="EMBL/GenBank/DDBJ databases">
        <title>Genome mining of Saccharopolyspora cebuensis PGLac3 from Nigerian medicinal plant.</title>
        <authorList>
            <person name="Ezeobiora C.E."/>
            <person name="Igbokwe N.H."/>
            <person name="Amin D.H."/>
            <person name="Mendie U.E."/>
        </authorList>
    </citation>
    <scope>NUCLEOTIDE SEQUENCE [LARGE SCALE GENOMIC DNA]</scope>
    <source>
        <strain evidence="1 2">PGLac3</strain>
    </source>
</reference>
<protein>
    <submittedName>
        <fullName evidence="1">Uncharacterized protein</fullName>
    </submittedName>
</protein>
<name>A0ABV4CQF5_9PSEU</name>
<comment type="caution">
    <text evidence="1">The sequence shown here is derived from an EMBL/GenBank/DDBJ whole genome shotgun (WGS) entry which is preliminary data.</text>
</comment>
<sequence>MKKIVDFGYPGHLVVRGIGMSPATDAFSIRFRAAKPRSFYALWQTVPGLRWSARRRVLDPLI</sequence>
<organism evidence="1 2">
    <name type="scientific">Saccharopolyspora cebuensis</name>
    <dbReference type="NCBI Taxonomy" id="418759"/>
    <lineage>
        <taxon>Bacteria</taxon>
        <taxon>Bacillati</taxon>
        <taxon>Actinomycetota</taxon>
        <taxon>Actinomycetes</taxon>
        <taxon>Pseudonocardiales</taxon>
        <taxon>Pseudonocardiaceae</taxon>
        <taxon>Saccharopolyspora</taxon>
    </lineage>
</organism>
<keyword evidence="2" id="KW-1185">Reference proteome</keyword>
<proteinExistence type="predicted"/>